<proteinExistence type="predicted"/>
<evidence type="ECO:0000313" key="1">
    <source>
        <dbReference type="EMBL" id="KAF3449716.1"/>
    </source>
</evidence>
<organism evidence="1 2">
    <name type="scientific">Rhamnella rubrinervis</name>
    <dbReference type="NCBI Taxonomy" id="2594499"/>
    <lineage>
        <taxon>Eukaryota</taxon>
        <taxon>Viridiplantae</taxon>
        <taxon>Streptophyta</taxon>
        <taxon>Embryophyta</taxon>
        <taxon>Tracheophyta</taxon>
        <taxon>Spermatophyta</taxon>
        <taxon>Magnoliopsida</taxon>
        <taxon>eudicotyledons</taxon>
        <taxon>Gunneridae</taxon>
        <taxon>Pentapetalae</taxon>
        <taxon>rosids</taxon>
        <taxon>fabids</taxon>
        <taxon>Rosales</taxon>
        <taxon>Rhamnaceae</taxon>
        <taxon>rhamnoid group</taxon>
        <taxon>Rhamneae</taxon>
        <taxon>Rhamnella</taxon>
    </lineage>
</organism>
<comment type="caution">
    <text evidence="1">The sequence shown here is derived from an EMBL/GenBank/DDBJ whole genome shotgun (WGS) entry which is preliminary data.</text>
</comment>
<gene>
    <name evidence="1" type="ORF">FNV43_RR10447</name>
</gene>
<keyword evidence="2" id="KW-1185">Reference proteome</keyword>
<dbReference type="EMBL" id="VOIH02000004">
    <property type="protein sequence ID" value="KAF3449716.1"/>
    <property type="molecule type" value="Genomic_DNA"/>
</dbReference>
<dbReference type="Proteomes" id="UP000796880">
    <property type="component" value="Unassembled WGS sequence"/>
</dbReference>
<evidence type="ECO:0000313" key="2">
    <source>
        <dbReference type="Proteomes" id="UP000796880"/>
    </source>
</evidence>
<sequence length="113" mass="12351">MLMIKRKSVAVGDLPSSQELGGDIGEVTPFPPVDAVRDDITVDMETRIDPNPKAIDVRTNSAIEIVDCSQGDARWCTSDYIYVALEKRRVVVVGLHHDIGDLSSNQIDAALFP</sequence>
<dbReference type="AlphaFoldDB" id="A0A8K0HBU2"/>
<name>A0A8K0HBU2_9ROSA</name>
<accession>A0A8K0HBU2</accession>
<reference evidence="1" key="1">
    <citation type="submission" date="2020-03" db="EMBL/GenBank/DDBJ databases">
        <title>A high-quality chromosome-level genome assembly of a woody plant with both climbing and erect habits, Rhamnella rubrinervis.</title>
        <authorList>
            <person name="Lu Z."/>
            <person name="Yang Y."/>
            <person name="Zhu X."/>
            <person name="Sun Y."/>
        </authorList>
    </citation>
    <scope>NUCLEOTIDE SEQUENCE</scope>
    <source>
        <strain evidence="1">BYM</strain>
        <tissue evidence="1">Leaf</tissue>
    </source>
</reference>
<protein>
    <submittedName>
        <fullName evidence="1">Uncharacterized protein</fullName>
    </submittedName>
</protein>